<accession>A0A3R5TFN2</accession>
<gene>
    <name evidence="2" type="ORF">C1I91_11980</name>
</gene>
<name>A0A3R5TFN2_9CLOT</name>
<organism evidence="2 3">
    <name type="scientific">Clostridium manihotivorum</name>
    <dbReference type="NCBI Taxonomy" id="2320868"/>
    <lineage>
        <taxon>Bacteria</taxon>
        <taxon>Bacillati</taxon>
        <taxon>Bacillota</taxon>
        <taxon>Clostridia</taxon>
        <taxon>Eubacteriales</taxon>
        <taxon>Clostridiaceae</taxon>
        <taxon>Clostridium</taxon>
    </lineage>
</organism>
<reference evidence="2 3" key="1">
    <citation type="submission" date="2018-01" db="EMBL/GenBank/DDBJ databases">
        <title>Genome Sequencing and Assembly of Anaerobacter polyendosporus strain CT4.</title>
        <authorList>
            <person name="Tachaapaikoon C."/>
            <person name="Sutheeworapong S."/>
            <person name="Jenjaroenpun P."/>
            <person name="Wongsurawat T."/>
            <person name="Nookeaw I."/>
            <person name="Cheawchanlertfa P."/>
            <person name="Kosugi A."/>
            <person name="Cheevadhanarak S."/>
            <person name="Ratanakhanokchai K."/>
        </authorList>
    </citation>
    <scope>NUCLEOTIDE SEQUENCE [LARGE SCALE GENOMIC DNA]</scope>
    <source>
        <strain evidence="2 3">CT4</strain>
    </source>
</reference>
<evidence type="ECO:0000256" key="1">
    <source>
        <dbReference type="SAM" id="Phobius"/>
    </source>
</evidence>
<keyword evidence="1" id="KW-0812">Transmembrane</keyword>
<dbReference type="EMBL" id="CP025746">
    <property type="protein sequence ID" value="QAA32296.1"/>
    <property type="molecule type" value="Genomic_DNA"/>
</dbReference>
<dbReference type="KEGG" id="cmah:C1I91_11980"/>
<feature type="transmembrane region" description="Helical" evidence="1">
    <location>
        <begin position="67"/>
        <end position="87"/>
    </location>
</feature>
<dbReference type="AlphaFoldDB" id="A0A3R5TFN2"/>
<proteinExistence type="predicted"/>
<evidence type="ECO:0000313" key="3">
    <source>
        <dbReference type="Proteomes" id="UP000286268"/>
    </source>
</evidence>
<sequence length="89" mass="9923">MKYTWSKKTTDEKVLAVMSGICSISIIILVVIQLLGVWKNAINVFEPLLGVVMLIQTIQNWRKSKSAAIVTLFAAILIFVVSILVFITK</sequence>
<keyword evidence="3" id="KW-1185">Reference proteome</keyword>
<feature type="transmembrane region" description="Helical" evidence="1">
    <location>
        <begin position="14"/>
        <end position="35"/>
    </location>
</feature>
<dbReference type="RefSeq" id="WP_128213085.1">
    <property type="nucleotide sequence ID" value="NZ_CP025746.1"/>
</dbReference>
<evidence type="ECO:0008006" key="4">
    <source>
        <dbReference type="Google" id="ProtNLM"/>
    </source>
</evidence>
<evidence type="ECO:0000313" key="2">
    <source>
        <dbReference type="EMBL" id="QAA32296.1"/>
    </source>
</evidence>
<dbReference type="Proteomes" id="UP000286268">
    <property type="component" value="Chromosome"/>
</dbReference>
<keyword evidence="1" id="KW-1133">Transmembrane helix</keyword>
<protein>
    <recommendedName>
        <fullName evidence="4">DUF3953 domain-containing protein</fullName>
    </recommendedName>
</protein>
<keyword evidence="1" id="KW-0472">Membrane</keyword>
<dbReference type="OrthoDB" id="1913543at2"/>